<dbReference type="InterPro" id="IPR053720">
    <property type="entry name" value="Psm_Assembly_Chaperone"/>
</dbReference>
<dbReference type="Pfam" id="PF10178">
    <property type="entry name" value="PAC3"/>
    <property type="match status" value="1"/>
</dbReference>
<dbReference type="InterPro" id="IPR018788">
    <property type="entry name" value="Proteasome_assmbl_chp_3"/>
</dbReference>
<protein>
    <recommendedName>
        <fullName evidence="3">Proteasome assembly chaperone 3</fullName>
    </recommendedName>
</protein>
<sequence>MNHIFAINTCGYHTDIAVTIYSNRIFIIISHFKKLGSLITVNRESALNQFNSNIFSTNVIFGKDEIDVHAAARYIAEQINIDKPLLLSISLKDYNKEILKVITDSINQLKLW</sequence>
<organism evidence="1 2">
    <name type="scientific">Vespula vulgaris</name>
    <name type="common">Yellow jacket</name>
    <name type="synonym">Wasp</name>
    <dbReference type="NCBI Taxonomy" id="7454"/>
    <lineage>
        <taxon>Eukaryota</taxon>
        <taxon>Metazoa</taxon>
        <taxon>Ecdysozoa</taxon>
        <taxon>Arthropoda</taxon>
        <taxon>Hexapoda</taxon>
        <taxon>Insecta</taxon>
        <taxon>Pterygota</taxon>
        <taxon>Neoptera</taxon>
        <taxon>Endopterygota</taxon>
        <taxon>Hymenoptera</taxon>
        <taxon>Apocrita</taxon>
        <taxon>Aculeata</taxon>
        <taxon>Vespoidea</taxon>
        <taxon>Vespidae</taxon>
        <taxon>Vespinae</taxon>
        <taxon>Vespula</taxon>
    </lineage>
</organism>
<reference evidence="1" key="1">
    <citation type="journal article" date="2020" name="G3 (Bethesda)">
        <title>High-Quality Assemblies for Three Invasive Social Wasps from the &lt;i&gt;Vespula&lt;/i&gt; Genus.</title>
        <authorList>
            <person name="Harrop T.W.R."/>
            <person name="Guhlin J."/>
            <person name="McLaughlin G.M."/>
            <person name="Permina E."/>
            <person name="Stockwell P."/>
            <person name="Gilligan J."/>
            <person name="Le Lec M.F."/>
            <person name="Gruber M.A.M."/>
            <person name="Quinn O."/>
            <person name="Lovegrove M."/>
            <person name="Duncan E.J."/>
            <person name="Remnant E.J."/>
            <person name="Van Eeckhoven J."/>
            <person name="Graham B."/>
            <person name="Knapp R.A."/>
            <person name="Langford K.W."/>
            <person name="Kronenberg Z."/>
            <person name="Press M.O."/>
            <person name="Eacker S.M."/>
            <person name="Wilson-Rankin E.E."/>
            <person name="Purcell J."/>
            <person name="Lester P.J."/>
            <person name="Dearden P.K."/>
        </authorList>
    </citation>
    <scope>NUCLEOTIDE SEQUENCE</scope>
    <source>
        <strain evidence="1">Marl-1</strain>
    </source>
</reference>
<evidence type="ECO:0008006" key="3">
    <source>
        <dbReference type="Google" id="ProtNLM"/>
    </source>
</evidence>
<evidence type="ECO:0000313" key="2">
    <source>
        <dbReference type="Proteomes" id="UP000614350"/>
    </source>
</evidence>
<dbReference type="PANTHER" id="PTHR31051:SF1">
    <property type="entry name" value="PROTEASOME ASSEMBLY CHAPERONE 3"/>
    <property type="match status" value="1"/>
</dbReference>
<dbReference type="Proteomes" id="UP000614350">
    <property type="component" value="Unassembled WGS sequence"/>
</dbReference>
<gene>
    <name evidence="1" type="ORF">HZH66_009748</name>
</gene>
<proteinExistence type="predicted"/>
<name>A0A834JMF4_VESVU</name>
<dbReference type="EMBL" id="JACSEA010000010">
    <property type="protein sequence ID" value="KAF7391268.1"/>
    <property type="molecule type" value="Genomic_DNA"/>
</dbReference>
<accession>A0A834JMF4</accession>
<dbReference type="GO" id="GO:0043248">
    <property type="term" value="P:proteasome assembly"/>
    <property type="evidence" value="ECO:0007669"/>
    <property type="project" value="InterPro"/>
</dbReference>
<dbReference type="PANTHER" id="PTHR31051">
    <property type="entry name" value="PROTEASOME ASSEMBLY CHAPERONE 3"/>
    <property type="match status" value="1"/>
</dbReference>
<dbReference type="AlphaFoldDB" id="A0A834JMF4"/>
<comment type="caution">
    <text evidence="1">The sequence shown here is derived from an EMBL/GenBank/DDBJ whole genome shotgun (WGS) entry which is preliminary data.</text>
</comment>
<dbReference type="Gene3D" id="3.30.230.90">
    <property type="match status" value="1"/>
</dbReference>
<keyword evidence="2" id="KW-1185">Reference proteome</keyword>
<evidence type="ECO:0000313" key="1">
    <source>
        <dbReference type="EMBL" id="KAF7391268.1"/>
    </source>
</evidence>